<accession>X0VPC6</accession>
<protein>
    <submittedName>
        <fullName evidence="1">Uncharacterized protein</fullName>
    </submittedName>
</protein>
<proteinExistence type="predicted"/>
<evidence type="ECO:0000313" key="1">
    <source>
        <dbReference type="EMBL" id="GAG02426.1"/>
    </source>
</evidence>
<dbReference type="EMBL" id="BARS01027920">
    <property type="protein sequence ID" value="GAG02426.1"/>
    <property type="molecule type" value="Genomic_DNA"/>
</dbReference>
<comment type="caution">
    <text evidence="1">The sequence shown here is derived from an EMBL/GenBank/DDBJ whole genome shotgun (WGS) entry which is preliminary data.</text>
</comment>
<gene>
    <name evidence="1" type="ORF">S01H1_43813</name>
</gene>
<dbReference type="AlphaFoldDB" id="X0VPC6"/>
<name>X0VPC6_9ZZZZ</name>
<reference evidence="1" key="1">
    <citation type="journal article" date="2014" name="Front. Microbiol.">
        <title>High frequency of phylogenetically diverse reductive dehalogenase-homologous genes in deep subseafloor sedimentary metagenomes.</title>
        <authorList>
            <person name="Kawai M."/>
            <person name="Futagami T."/>
            <person name="Toyoda A."/>
            <person name="Takaki Y."/>
            <person name="Nishi S."/>
            <person name="Hori S."/>
            <person name="Arai W."/>
            <person name="Tsubouchi T."/>
            <person name="Morono Y."/>
            <person name="Uchiyama I."/>
            <person name="Ito T."/>
            <person name="Fujiyama A."/>
            <person name="Inagaki F."/>
            <person name="Takami H."/>
        </authorList>
    </citation>
    <scope>NUCLEOTIDE SEQUENCE</scope>
    <source>
        <strain evidence="1">Expedition CK06-06</strain>
    </source>
</reference>
<sequence>MQLMDRVRKSEFLGQEFLLWLWFRSETNQGIFDLGDAGKAELWLDRKLVLQSESDDEVAKITCSGGNPSQLKEARFALTENKRITEAMLKLIIGDDEWSFIIDSTWMNFKSFKAPKVMQAGKDDPEGFFYEKFFLIEQAVSAMDRIYASFIKIRTSSDWESRELPALTEWIEKGK</sequence>
<organism evidence="1">
    <name type="scientific">marine sediment metagenome</name>
    <dbReference type="NCBI Taxonomy" id="412755"/>
    <lineage>
        <taxon>unclassified sequences</taxon>
        <taxon>metagenomes</taxon>
        <taxon>ecological metagenomes</taxon>
    </lineage>
</organism>